<reference evidence="1 2" key="1">
    <citation type="submission" date="2020-07" db="EMBL/GenBank/DDBJ databases">
        <title>Endozoicomonas sp. nov., isolated from sediment.</title>
        <authorList>
            <person name="Gu T."/>
        </authorList>
    </citation>
    <scope>NUCLEOTIDE SEQUENCE [LARGE SCALE GENOMIC DNA]</scope>
    <source>
        <strain evidence="1 2">SM1973</strain>
    </source>
</reference>
<name>A0A853I983_9GAMM</name>
<accession>A0A853I983</accession>
<organism evidence="1 2">
    <name type="scientific">Spartinivicinus marinus</name>
    <dbReference type="NCBI Taxonomy" id="2994442"/>
    <lineage>
        <taxon>Bacteria</taxon>
        <taxon>Pseudomonadati</taxon>
        <taxon>Pseudomonadota</taxon>
        <taxon>Gammaproteobacteria</taxon>
        <taxon>Oceanospirillales</taxon>
        <taxon>Zooshikellaceae</taxon>
        <taxon>Spartinivicinus</taxon>
    </lineage>
</organism>
<comment type="caution">
    <text evidence="1">The sequence shown here is derived from an EMBL/GenBank/DDBJ whole genome shotgun (WGS) entry which is preliminary data.</text>
</comment>
<evidence type="ECO:0000313" key="2">
    <source>
        <dbReference type="Proteomes" id="UP000569732"/>
    </source>
</evidence>
<keyword evidence="2" id="KW-1185">Reference proteome</keyword>
<dbReference type="EMBL" id="JACCKB010000008">
    <property type="protein sequence ID" value="NYZ65815.1"/>
    <property type="molecule type" value="Genomic_DNA"/>
</dbReference>
<gene>
    <name evidence="1" type="ORF">H0A36_07295</name>
</gene>
<sequence length="231" mass="26564">MIKKLLSFFIKEKSVVKEKAQTPSPNDFEIRWLEKADSPFGVEGVDCFKFTQIMMSTTGDRDVVAQFVAQRSNDGRQYINSSPKEAVTIEANLKYDYSGEVQDGVLFKASQMEDKWDIYLYGSKIYFCRSWTGELFFVIDFELKNNIINVSKLYVPKSAIEDGELYLQQQVDYLIKHHLLGKIVPHPLPMGFPQDLQAIAFLSLSNYGKNCCFATYENTIEYKRSDYGLSD</sequence>
<protein>
    <submittedName>
        <fullName evidence="1">Uncharacterized protein</fullName>
    </submittedName>
</protein>
<dbReference type="RefSeq" id="WP_180567847.1">
    <property type="nucleotide sequence ID" value="NZ_JACCKB010000008.1"/>
</dbReference>
<evidence type="ECO:0000313" key="1">
    <source>
        <dbReference type="EMBL" id="NYZ65815.1"/>
    </source>
</evidence>
<dbReference type="Proteomes" id="UP000569732">
    <property type="component" value="Unassembled WGS sequence"/>
</dbReference>
<proteinExistence type="predicted"/>
<dbReference type="AlphaFoldDB" id="A0A853I983"/>